<dbReference type="OrthoDB" id="1461912at2"/>
<accession>A0A4V2J9V5</accession>
<dbReference type="Proteomes" id="UP000291142">
    <property type="component" value="Unassembled WGS sequence"/>
</dbReference>
<dbReference type="AlphaFoldDB" id="A0A4V2J9V5"/>
<dbReference type="EMBL" id="SIRT01000013">
    <property type="protein sequence ID" value="TBN00916.1"/>
    <property type="molecule type" value="Genomic_DNA"/>
</dbReference>
<comment type="caution">
    <text evidence="1">The sequence shown here is derived from an EMBL/GenBank/DDBJ whole genome shotgun (WGS) entry which is preliminary data.</text>
</comment>
<reference evidence="1 2" key="1">
    <citation type="submission" date="2019-02" db="EMBL/GenBank/DDBJ databases">
        <title>Hyunsoonleella sp., isolated from marine sediment.</title>
        <authorList>
            <person name="Liu B.-T."/>
        </authorList>
    </citation>
    <scope>NUCLEOTIDE SEQUENCE [LARGE SCALE GENOMIC DNA]</scope>
    <source>
        <strain evidence="1 2">T58</strain>
    </source>
</reference>
<evidence type="ECO:0000313" key="2">
    <source>
        <dbReference type="Proteomes" id="UP000291142"/>
    </source>
</evidence>
<name>A0A4V2J9V5_9FLAO</name>
<gene>
    <name evidence="1" type="ORF">EYD45_13920</name>
</gene>
<evidence type="ECO:0000313" key="1">
    <source>
        <dbReference type="EMBL" id="TBN00916.1"/>
    </source>
</evidence>
<proteinExistence type="predicted"/>
<sequence>MRKIVSLNEPKDGIIRLMIYNDEFGTYLFGFKKLEDCNSEWDEWYESEKDAIESCEIEYGIGADKWTDIPNPEQDCKHDRIKPQGLPILDYSTLNITRQKLADFGKVELLKKIERILNGIPIEKPKLHNKKNELETNQYRIDLDSESIEKIIDFFSDLEVSALDENYEPKSSRYSDLVDKWTNISE</sequence>
<keyword evidence="2" id="KW-1185">Reference proteome</keyword>
<dbReference type="RefSeq" id="WP_130965168.1">
    <property type="nucleotide sequence ID" value="NZ_SIRT01000013.1"/>
</dbReference>
<protein>
    <submittedName>
        <fullName evidence="1">Uncharacterized protein</fullName>
    </submittedName>
</protein>
<organism evidence="1 2">
    <name type="scientific">Hyunsoonleella flava</name>
    <dbReference type="NCBI Taxonomy" id="2527939"/>
    <lineage>
        <taxon>Bacteria</taxon>
        <taxon>Pseudomonadati</taxon>
        <taxon>Bacteroidota</taxon>
        <taxon>Flavobacteriia</taxon>
        <taxon>Flavobacteriales</taxon>
        <taxon>Flavobacteriaceae</taxon>
    </lineage>
</organism>